<evidence type="ECO:0000313" key="4">
    <source>
        <dbReference type="Proteomes" id="UP000183339"/>
    </source>
</evidence>
<proteinExistence type="predicted"/>
<feature type="domain" description="Ice-binding protein C-terminal" evidence="2">
    <location>
        <begin position="215"/>
        <end position="233"/>
    </location>
</feature>
<evidence type="ECO:0000256" key="1">
    <source>
        <dbReference type="SAM" id="SignalP"/>
    </source>
</evidence>
<evidence type="ECO:0000313" key="3">
    <source>
        <dbReference type="EMBL" id="SET21359.1"/>
    </source>
</evidence>
<sequence length="240" mass="25367">MPTKKTMIHVTTGVFFTAMSLTSSVSVAALISASIGGVPIGNAVYENFNSLSSSGGLSSKGIYVTFNGIDSGTAALPDVSGKYAAPYVVSASDHLFNDIPQEDGPDLTQYLVTGIGSVTLDLNAYHQYFGLLWGSVDSYNTLSFYDGNTLLFNFTGLDVTHLPNGDRGANGTFYVNITSDIKFNKVIASSPHYSFEFDNVALAAIGTSSQEIQEIPEPGTLALLGFGLLAGSITRCKKWG</sequence>
<keyword evidence="1" id="KW-0732">Signal</keyword>
<protein>
    <submittedName>
        <fullName evidence="3">PEP-CTERM protein-sorting domain-containing protein</fullName>
    </submittedName>
</protein>
<reference evidence="3 4" key="1">
    <citation type="submission" date="2016-10" db="EMBL/GenBank/DDBJ databases">
        <authorList>
            <person name="de Groot N.N."/>
        </authorList>
    </citation>
    <scope>NUCLEOTIDE SEQUENCE [LARGE SCALE GENOMIC DNA]</scope>
    <source>
        <strain evidence="3 4">Nl7</strain>
    </source>
</reference>
<dbReference type="EMBL" id="FOHI01000004">
    <property type="protein sequence ID" value="SET21359.1"/>
    <property type="molecule type" value="Genomic_DNA"/>
</dbReference>
<dbReference type="Pfam" id="PF07589">
    <property type="entry name" value="PEP-CTERM"/>
    <property type="match status" value="1"/>
</dbReference>
<feature type="signal peptide" evidence="1">
    <location>
        <begin position="1"/>
        <end position="28"/>
    </location>
</feature>
<feature type="chain" id="PRO_5010220365" evidence="1">
    <location>
        <begin position="29"/>
        <end position="240"/>
    </location>
</feature>
<organism evidence="3 4">
    <name type="scientific">Nitrosospira multiformis</name>
    <dbReference type="NCBI Taxonomy" id="1231"/>
    <lineage>
        <taxon>Bacteria</taxon>
        <taxon>Pseudomonadati</taxon>
        <taxon>Pseudomonadota</taxon>
        <taxon>Betaproteobacteria</taxon>
        <taxon>Nitrosomonadales</taxon>
        <taxon>Nitrosomonadaceae</taxon>
        <taxon>Nitrosospira</taxon>
    </lineage>
</organism>
<dbReference type="InterPro" id="IPR013424">
    <property type="entry name" value="Ice-binding_C"/>
</dbReference>
<dbReference type="OrthoDB" id="8566463at2"/>
<evidence type="ECO:0000259" key="2">
    <source>
        <dbReference type="Pfam" id="PF07589"/>
    </source>
</evidence>
<dbReference type="Proteomes" id="UP000183339">
    <property type="component" value="Unassembled WGS sequence"/>
</dbReference>
<name>A0A1I0CPB4_9PROT</name>
<dbReference type="NCBIfam" id="TIGR02595">
    <property type="entry name" value="PEP_CTERM"/>
    <property type="match status" value="1"/>
</dbReference>
<gene>
    <name evidence="3" type="ORF">SAMN05216412_10429</name>
</gene>
<dbReference type="AlphaFoldDB" id="A0A1I0CPB4"/>
<dbReference type="RefSeq" id="WP_074706754.1">
    <property type="nucleotide sequence ID" value="NZ_FOHI01000004.1"/>
</dbReference>
<accession>A0A1I0CPB4</accession>